<dbReference type="GO" id="GO:0001682">
    <property type="term" value="P:tRNA 5'-leader removal"/>
    <property type="evidence" value="ECO:0007669"/>
    <property type="project" value="TreeGrafter"/>
</dbReference>
<organism evidence="2 3">
    <name type="scientific">Ectocarpus siliculosus</name>
    <name type="common">Brown alga</name>
    <name type="synonym">Conferva siliculosa</name>
    <dbReference type="NCBI Taxonomy" id="2880"/>
    <lineage>
        <taxon>Eukaryota</taxon>
        <taxon>Sar</taxon>
        <taxon>Stramenopiles</taxon>
        <taxon>Ochrophyta</taxon>
        <taxon>PX clade</taxon>
        <taxon>Phaeophyceae</taxon>
        <taxon>Ectocarpales</taxon>
        <taxon>Ectocarpaceae</taxon>
        <taxon>Ectocarpus</taxon>
    </lineage>
</organism>
<reference evidence="2 3" key="1">
    <citation type="journal article" date="2010" name="Nature">
        <title>The Ectocarpus genome and the independent evolution of multicellularity in brown algae.</title>
        <authorList>
            <person name="Cock J.M."/>
            <person name="Sterck L."/>
            <person name="Rouze P."/>
            <person name="Scornet D."/>
            <person name="Allen A.E."/>
            <person name="Amoutzias G."/>
            <person name="Anthouard V."/>
            <person name="Artiguenave F."/>
            <person name="Aury J.M."/>
            <person name="Badger J.H."/>
            <person name="Beszteri B."/>
            <person name="Billiau K."/>
            <person name="Bonnet E."/>
            <person name="Bothwell J.H."/>
            <person name="Bowler C."/>
            <person name="Boyen C."/>
            <person name="Brownlee C."/>
            <person name="Carrano C.J."/>
            <person name="Charrier B."/>
            <person name="Cho G.Y."/>
            <person name="Coelho S.M."/>
            <person name="Collen J."/>
            <person name="Corre E."/>
            <person name="Da Silva C."/>
            <person name="Delage L."/>
            <person name="Delaroque N."/>
            <person name="Dittami S.M."/>
            <person name="Doulbeau S."/>
            <person name="Elias M."/>
            <person name="Farnham G."/>
            <person name="Gachon C.M."/>
            <person name="Gschloessl B."/>
            <person name="Heesch S."/>
            <person name="Jabbari K."/>
            <person name="Jubin C."/>
            <person name="Kawai H."/>
            <person name="Kimura K."/>
            <person name="Kloareg B."/>
            <person name="Kupper F.C."/>
            <person name="Lang D."/>
            <person name="Le Bail A."/>
            <person name="Leblanc C."/>
            <person name="Lerouge P."/>
            <person name="Lohr M."/>
            <person name="Lopez P.J."/>
            <person name="Martens C."/>
            <person name="Maumus F."/>
            <person name="Michel G."/>
            <person name="Miranda-Saavedra D."/>
            <person name="Morales J."/>
            <person name="Moreau H."/>
            <person name="Motomura T."/>
            <person name="Nagasato C."/>
            <person name="Napoli C.A."/>
            <person name="Nelson D.R."/>
            <person name="Nyvall-Collen P."/>
            <person name="Peters A.F."/>
            <person name="Pommier C."/>
            <person name="Potin P."/>
            <person name="Poulain J."/>
            <person name="Quesneville H."/>
            <person name="Read B."/>
            <person name="Rensing S.A."/>
            <person name="Ritter A."/>
            <person name="Rousvoal S."/>
            <person name="Samanta M."/>
            <person name="Samson G."/>
            <person name="Schroeder D.C."/>
            <person name="Segurens B."/>
            <person name="Strittmatter M."/>
            <person name="Tonon T."/>
            <person name="Tregear J.W."/>
            <person name="Valentin K."/>
            <person name="von Dassow P."/>
            <person name="Yamagishi T."/>
            <person name="Van de Peer Y."/>
            <person name="Wincker P."/>
        </authorList>
    </citation>
    <scope>NUCLEOTIDE SEQUENCE [LARGE SCALE GENOMIC DNA]</scope>
    <source>
        <strain evidence="3">Ec32 / CCAP1310/4</strain>
    </source>
</reference>
<dbReference type="STRING" id="2880.D7FNA0"/>
<keyword evidence="3" id="KW-1185">Reference proteome</keyword>
<proteinExistence type="predicted"/>
<feature type="compositionally biased region" description="Basic and acidic residues" evidence="1">
    <location>
        <begin position="149"/>
        <end position="165"/>
    </location>
</feature>
<feature type="compositionally biased region" description="Basic and acidic residues" evidence="1">
    <location>
        <begin position="207"/>
        <end position="219"/>
    </location>
</feature>
<gene>
    <name evidence="2" type="ORF">Esi_0177_0055</name>
</gene>
<protein>
    <submittedName>
        <fullName evidence="2">Uncharacterized protein</fullName>
    </submittedName>
</protein>
<feature type="region of interest" description="Disordered" evidence="1">
    <location>
        <begin position="146"/>
        <end position="165"/>
    </location>
</feature>
<dbReference type="EMBL" id="FN648270">
    <property type="protein sequence ID" value="CBJ30157.1"/>
    <property type="molecule type" value="Genomic_DNA"/>
</dbReference>
<dbReference type="OrthoDB" id="46913at2759"/>
<dbReference type="Proteomes" id="UP000002630">
    <property type="component" value="Linkage Group LG10"/>
</dbReference>
<dbReference type="GO" id="GO:0004526">
    <property type="term" value="F:ribonuclease P activity"/>
    <property type="evidence" value="ECO:0007669"/>
    <property type="project" value="TreeGrafter"/>
</dbReference>
<sequence>MSPSRRGRKARKFSPKRSWTPIETEIVQKWVENQWLAMVEGLDDLYWMYATVARDDVNTLVLTNDLMRDHRNFFPGTREFVRWKRSHLVSFSFLWEKGGPQAWMQGKQPEESPTPPAINLSPGASWKEVQRTGSNWHLPVRVRRNSKKHNCDNNSDRDDGSRDHAEPIKSCLCIPMPTSMTRASDPSRSSTYSRPKKSSLLPTDDGGIEKREEEGDRYRRTINTA</sequence>
<feature type="region of interest" description="Disordered" evidence="1">
    <location>
        <begin position="176"/>
        <end position="225"/>
    </location>
</feature>
<evidence type="ECO:0000256" key="1">
    <source>
        <dbReference type="SAM" id="MobiDB-lite"/>
    </source>
</evidence>
<dbReference type="InParanoid" id="D7FNA0"/>
<dbReference type="EMBL" id="FN649735">
    <property type="protein sequence ID" value="CBJ30157.1"/>
    <property type="molecule type" value="Genomic_DNA"/>
</dbReference>
<dbReference type="PANTHER" id="PTHR13547:SF1">
    <property type="entry name" value="MITOCHONDRIAL RIBONUCLEASE P CATALYTIC SUBUNIT"/>
    <property type="match status" value="1"/>
</dbReference>
<dbReference type="PANTHER" id="PTHR13547">
    <property type="match status" value="1"/>
</dbReference>
<dbReference type="AlphaFoldDB" id="D7FNA0"/>
<dbReference type="Gene3D" id="3.40.50.11980">
    <property type="match status" value="1"/>
</dbReference>
<accession>D7FNA0</accession>
<evidence type="ECO:0000313" key="2">
    <source>
        <dbReference type="EMBL" id="CBJ30157.1"/>
    </source>
</evidence>
<name>D7FNA0_ECTSI</name>
<feature type="region of interest" description="Disordered" evidence="1">
    <location>
        <begin position="103"/>
        <end position="126"/>
    </location>
</feature>
<feature type="compositionally biased region" description="Polar residues" evidence="1">
    <location>
        <begin position="178"/>
        <end position="193"/>
    </location>
</feature>
<evidence type="ECO:0000313" key="3">
    <source>
        <dbReference type="Proteomes" id="UP000002630"/>
    </source>
</evidence>